<gene>
    <name evidence="1" type="ORF">J2Z66_001839</name>
</gene>
<reference evidence="1 2" key="1">
    <citation type="submission" date="2021-03" db="EMBL/GenBank/DDBJ databases">
        <title>Genomic Encyclopedia of Type Strains, Phase IV (KMG-IV): sequencing the most valuable type-strain genomes for metagenomic binning, comparative biology and taxonomic classification.</title>
        <authorList>
            <person name="Goeker M."/>
        </authorList>
    </citation>
    <scope>NUCLEOTIDE SEQUENCE [LARGE SCALE GENOMIC DNA]</scope>
    <source>
        <strain evidence="1 2">DSM 26048</strain>
    </source>
</reference>
<dbReference type="RefSeq" id="WP_281068814.1">
    <property type="nucleotide sequence ID" value="NZ_JAGGLB010000004.1"/>
</dbReference>
<accession>A0ABS4IT89</accession>
<sequence length="44" mass="4977">MIDQKQSLDQLPNEIKPAFQELNVLKHLNARVSRRDSALTSAIS</sequence>
<protein>
    <submittedName>
        <fullName evidence="1">Uncharacterized protein</fullName>
    </submittedName>
</protein>
<dbReference type="EMBL" id="JAGGLB010000004">
    <property type="protein sequence ID" value="MBP1990241.1"/>
    <property type="molecule type" value="Genomic_DNA"/>
</dbReference>
<keyword evidence="2" id="KW-1185">Reference proteome</keyword>
<dbReference type="Proteomes" id="UP001519287">
    <property type="component" value="Unassembled WGS sequence"/>
</dbReference>
<organism evidence="1 2">
    <name type="scientific">Paenibacillus eucommiae</name>
    <dbReference type="NCBI Taxonomy" id="1355755"/>
    <lineage>
        <taxon>Bacteria</taxon>
        <taxon>Bacillati</taxon>
        <taxon>Bacillota</taxon>
        <taxon>Bacilli</taxon>
        <taxon>Bacillales</taxon>
        <taxon>Paenibacillaceae</taxon>
        <taxon>Paenibacillus</taxon>
    </lineage>
</organism>
<evidence type="ECO:0000313" key="1">
    <source>
        <dbReference type="EMBL" id="MBP1990241.1"/>
    </source>
</evidence>
<proteinExistence type="predicted"/>
<name>A0ABS4IT89_9BACL</name>
<evidence type="ECO:0000313" key="2">
    <source>
        <dbReference type="Proteomes" id="UP001519287"/>
    </source>
</evidence>
<comment type="caution">
    <text evidence="1">The sequence shown here is derived from an EMBL/GenBank/DDBJ whole genome shotgun (WGS) entry which is preliminary data.</text>
</comment>